<accession>A0AA38IPL6</accession>
<gene>
    <name evidence="5" type="ORF">Zmor_011114</name>
</gene>
<dbReference type="Gene3D" id="2.40.10.10">
    <property type="entry name" value="Trypsin-like serine proteases"/>
    <property type="match status" value="1"/>
</dbReference>
<dbReference type="EMBL" id="JALNTZ010000003">
    <property type="protein sequence ID" value="KAJ3659425.1"/>
    <property type="molecule type" value="Genomic_DNA"/>
</dbReference>
<dbReference type="AlphaFoldDB" id="A0AA38IPL6"/>
<dbReference type="GO" id="GO:0006508">
    <property type="term" value="P:proteolysis"/>
    <property type="evidence" value="ECO:0007669"/>
    <property type="project" value="InterPro"/>
</dbReference>
<feature type="signal peptide" evidence="3">
    <location>
        <begin position="1"/>
        <end position="20"/>
    </location>
</feature>
<dbReference type="SUPFAM" id="SSF50494">
    <property type="entry name" value="Trypsin-like serine proteases"/>
    <property type="match status" value="1"/>
</dbReference>
<dbReference type="GO" id="GO:0004252">
    <property type="term" value="F:serine-type endopeptidase activity"/>
    <property type="evidence" value="ECO:0007669"/>
    <property type="project" value="InterPro"/>
</dbReference>
<dbReference type="Proteomes" id="UP001168821">
    <property type="component" value="Unassembled WGS sequence"/>
</dbReference>
<dbReference type="InterPro" id="IPR043504">
    <property type="entry name" value="Peptidase_S1_PA_chymotrypsin"/>
</dbReference>
<evidence type="ECO:0000313" key="6">
    <source>
        <dbReference type="Proteomes" id="UP001168821"/>
    </source>
</evidence>
<dbReference type="PANTHER" id="PTHR24256">
    <property type="entry name" value="TRYPTASE-RELATED"/>
    <property type="match status" value="1"/>
</dbReference>
<name>A0AA38IPL6_9CUCU</name>
<evidence type="ECO:0000256" key="2">
    <source>
        <dbReference type="ARBA" id="ARBA00024195"/>
    </source>
</evidence>
<dbReference type="InterPro" id="IPR009003">
    <property type="entry name" value="Peptidase_S1_PA"/>
</dbReference>
<dbReference type="PRINTS" id="PR00722">
    <property type="entry name" value="CHYMOTRYPSIN"/>
</dbReference>
<keyword evidence="3" id="KW-0732">Signal</keyword>
<evidence type="ECO:0000313" key="5">
    <source>
        <dbReference type="EMBL" id="KAJ3659425.1"/>
    </source>
</evidence>
<dbReference type="PROSITE" id="PS50240">
    <property type="entry name" value="TRYPSIN_DOM"/>
    <property type="match status" value="1"/>
</dbReference>
<feature type="domain" description="Peptidase S1" evidence="4">
    <location>
        <begin position="89"/>
        <end position="336"/>
    </location>
</feature>
<dbReference type="InterPro" id="IPR051487">
    <property type="entry name" value="Ser/Thr_Proteases_Immune/Dev"/>
</dbReference>
<sequence length="340" mass="35014">MFHFYHILAVLVFTIGGTKAQGGGTTAAGDSYVCVPAGYCANGGTPTSPGIDPRIVTPGNEPCPAGQIPCYTQGPSSRCGERLVSPVSTADGQATDGAHPWQAYIRNSTNPVYAGSGVLIDNYHILTAAHKVYGDRGNPAAVSVLMGVTNPANLATAQVRTAAQITIHSNYDPATLKNDIAIITVSDPFNLSGNINSLCLPAANGGAESAGAYIGQTCVVAGWGETSFQIADEPTNPMKQVNINPIGIAACRAGLLPVLPTVDTYLDQNGGEICAGGQQDKDACTYDGGAPLTCPNTGKGTMVGLVIWGKGCGQANVYGVYVSVPYYRGWIDTAITQLNG</sequence>
<dbReference type="InterPro" id="IPR001314">
    <property type="entry name" value="Peptidase_S1A"/>
</dbReference>
<feature type="chain" id="PRO_5041450910" description="Peptidase S1 domain-containing protein" evidence="3">
    <location>
        <begin position="21"/>
        <end position="340"/>
    </location>
</feature>
<dbReference type="SMART" id="SM00020">
    <property type="entry name" value="Tryp_SPc"/>
    <property type="match status" value="1"/>
</dbReference>
<keyword evidence="1" id="KW-1015">Disulfide bond</keyword>
<protein>
    <recommendedName>
        <fullName evidence="4">Peptidase S1 domain-containing protein</fullName>
    </recommendedName>
</protein>
<comment type="similarity">
    <text evidence="2">Belongs to the peptidase S1 family. CLIP subfamily.</text>
</comment>
<dbReference type="Pfam" id="PF00089">
    <property type="entry name" value="Trypsin"/>
    <property type="match status" value="1"/>
</dbReference>
<comment type="caution">
    <text evidence="5">The sequence shown here is derived from an EMBL/GenBank/DDBJ whole genome shotgun (WGS) entry which is preliminary data.</text>
</comment>
<dbReference type="InterPro" id="IPR001254">
    <property type="entry name" value="Trypsin_dom"/>
</dbReference>
<dbReference type="CDD" id="cd00190">
    <property type="entry name" value="Tryp_SPc"/>
    <property type="match status" value="1"/>
</dbReference>
<keyword evidence="6" id="KW-1185">Reference proteome</keyword>
<evidence type="ECO:0000256" key="3">
    <source>
        <dbReference type="SAM" id="SignalP"/>
    </source>
</evidence>
<evidence type="ECO:0000256" key="1">
    <source>
        <dbReference type="ARBA" id="ARBA00023157"/>
    </source>
</evidence>
<evidence type="ECO:0000259" key="4">
    <source>
        <dbReference type="PROSITE" id="PS50240"/>
    </source>
</evidence>
<organism evidence="5 6">
    <name type="scientific">Zophobas morio</name>
    <dbReference type="NCBI Taxonomy" id="2755281"/>
    <lineage>
        <taxon>Eukaryota</taxon>
        <taxon>Metazoa</taxon>
        <taxon>Ecdysozoa</taxon>
        <taxon>Arthropoda</taxon>
        <taxon>Hexapoda</taxon>
        <taxon>Insecta</taxon>
        <taxon>Pterygota</taxon>
        <taxon>Neoptera</taxon>
        <taxon>Endopterygota</taxon>
        <taxon>Coleoptera</taxon>
        <taxon>Polyphaga</taxon>
        <taxon>Cucujiformia</taxon>
        <taxon>Tenebrionidae</taxon>
        <taxon>Zophobas</taxon>
    </lineage>
</organism>
<reference evidence="5" key="1">
    <citation type="journal article" date="2023" name="G3 (Bethesda)">
        <title>Whole genome assemblies of Zophobas morio and Tenebrio molitor.</title>
        <authorList>
            <person name="Kaur S."/>
            <person name="Stinson S.A."/>
            <person name="diCenzo G.C."/>
        </authorList>
    </citation>
    <scope>NUCLEOTIDE SEQUENCE</scope>
    <source>
        <strain evidence="5">QUZm001</strain>
    </source>
</reference>
<proteinExistence type="inferred from homology"/>